<feature type="region of interest" description="Disordered" evidence="1">
    <location>
        <begin position="647"/>
        <end position="669"/>
    </location>
</feature>
<evidence type="ECO:0000313" key="3">
    <source>
        <dbReference type="EMBL" id="SCO93729.1"/>
    </source>
</evidence>
<evidence type="ECO:0000256" key="1">
    <source>
        <dbReference type="SAM" id="MobiDB-lite"/>
    </source>
</evidence>
<name>A0A1A8W7R7_PLAMA</name>
<reference evidence="3 5" key="3">
    <citation type="submission" date="2016-06" db="EMBL/GenBank/DDBJ databases">
        <authorList>
            <consortium name="Pathogen Informatics"/>
        </authorList>
    </citation>
    <scope>NUCLEOTIDE SEQUENCE [LARGE SCALE GENOMIC DNA]</scope>
</reference>
<feature type="compositionally biased region" description="Low complexity" evidence="1">
    <location>
        <begin position="558"/>
        <end position="579"/>
    </location>
</feature>
<organism evidence="2 4">
    <name type="scientific">Plasmodium malariae</name>
    <dbReference type="NCBI Taxonomy" id="5858"/>
    <lineage>
        <taxon>Eukaryota</taxon>
        <taxon>Sar</taxon>
        <taxon>Alveolata</taxon>
        <taxon>Apicomplexa</taxon>
        <taxon>Aconoidasida</taxon>
        <taxon>Haemosporida</taxon>
        <taxon>Plasmodiidae</taxon>
        <taxon>Plasmodium</taxon>
        <taxon>Plasmodium (Plasmodium)</taxon>
    </lineage>
</organism>
<dbReference type="Proteomes" id="UP000219813">
    <property type="component" value="Chromosome 12"/>
</dbReference>
<feature type="region of interest" description="Disordered" evidence="1">
    <location>
        <begin position="548"/>
        <end position="579"/>
    </location>
</feature>
<dbReference type="OrthoDB" id="361911at2759"/>
<dbReference type="Proteomes" id="UP000078597">
    <property type="component" value="Unassembled WGS sequence"/>
</dbReference>
<dbReference type="RefSeq" id="XP_028863008.1">
    <property type="nucleotide sequence ID" value="XM_029006528.1"/>
</dbReference>
<feature type="compositionally biased region" description="Low complexity" evidence="1">
    <location>
        <begin position="809"/>
        <end position="824"/>
    </location>
</feature>
<feature type="compositionally biased region" description="Polar residues" evidence="1">
    <location>
        <begin position="966"/>
        <end position="980"/>
    </location>
</feature>
<protein>
    <submittedName>
        <fullName evidence="2">Uncharacterized protein</fullName>
    </submittedName>
</protein>
<feature type="compositionally biased region" description="Low complexity" evidence="1">
    <location>
        <begin position="647"/>
        <end position="661"/>
    </location>
</feature>
<dbReference type="EMBL" id="FLQW01001140">
    <property type="protein sequence ID" value="SBS88022.1"/>
    <property type="molecule type" value="Genomic_DNA"/>
</dbReference>
<gene>
    <name evidence="3" type="primary">PmUG01_12032400</name>
    <name evidence="2" type="ORF">PMALA_021320</name>
    <name evidence="3" type="ORF">PMUG01_12032400</name>
</gene>
<feature type="compositionally biased region" description="Low complexity" evidence="1">
    <location>
        <begin position="152"/>
        <end position="174"/>
    </location>
</feature>
<accession>A0A1A8W7R7</accession>
<reference evidence="4" key="1">
    <citation type="submission" date="2016-05" db="EMBL/GenBank/DDBJ databases">
        <authorList>
            <person name="Naeem Raeece"/>
        </authorList>
    </citation>
    <scope>NUCLEOTIDE SEQUENCE [LARGE SCALE GENOMIC DNA]</scope>
</reference>
<keyword evidence="5" id="KW-1185">Reference proteome</keyword>
<dbReference type="AlphaFoldDB" id="A0A1A8W7R7"/>
<reference evidence="2" key="2">
    <citation type="submission" date="2016-05" db="EMBL/GenBank/DDBJ databases">
        <authorList>
            <person name="Lavstsen T."/>
            <person name="Jespersen J.S."/>
        </authorList>
    </citation>
    <scope>NUCLEOTIDE SEQUENCE [LARGE SCALE GENOMIC DNA]</scope>
</reference>
<dbReference type="GeneID" id="39870315"/>
<dbReference type="VEuPathDB" id="PlasmoDB:PmUG01_12032400"/>
<feature type="region of interest" description="Disordered" evidence="1">
    <location>
        <begin position="961"/>
        <end position="980"/>
    </location>
</feature>
<dbReference type="EMBL" id="LT594633">
    <property type="protein sequence ID" value="SCO93729.1"/>
    <property type="molecule type" value="Genomic_DNA"/>
</dbReference>
<sequence length="1025" mass="115470">MKKKKKSIDKKAWKDALINLEELERNKYSLTRDTINERLRPEPEIIENILEELENKIRHYFNLYQIEKEKRTCSEKNNYFLQKEVYNAYASLEKNKIYTKKLEDKLNNIKENQNSLIDTVRRIDLLYIQLDTLVQSFAGVCTQVVAELCESNGTSNTNNTNNASPSATANYNNSVSGRKTNTGKTIRTIKILLDYIYPCRTLDPRINSLYGMLYYQSVGLLKDGKFTSPPIPPLPPVVSSEADGWLPPSSCNSPIHYDHTYNNYEHGHNKMNQSSTIPIASENSFSDLVRNNNNINGINNTEDETFFSKYVEEEQNKLEKIQNVYNSDSNNITIIPQDLLGFDIKVGMVEIKYAKKNPRIVCVVRYDNETPTNAIQNSKRVTKPKEPNAMTNIGQYMFNIDSNIHLDILPPKTPGNIPSFMIDIHDITGRMLIGTSICSFISEKTLKKDSSWDIYSRMDKTKPDIIGKIYVTVYAYPNNAILPAEIFKNAKRYTFPSYISSASKSKTLLSNGTHKTVVPNDTTVAHAGKLTFQKSVVLSKVIADRDQQELRQQPSLRNGLSNSTGNTNGDINNSNTSSNVKTSFSALKGKKVVFKQYTSKNENKGSTIDNITNVNKAGAELKEKGNLNGANKGRIISKTNNIINKNVSSNNNGNISISSNSDNEKEAQKNKMNIEGTNNTSSVRSLIKNLTKKLETSKVKNTTADINDTPPTTLAQYQKKVQNLVHTKGNNVESVKSNLEKINKSNDENKFNLKNKELIKKSANILKDGTMKIKLPFNGKKELPKIELAKMKIAKTELAKKPFDVGEPNNVESSKSNNANKNMNNSEVVNLNEGLSSNNSKIRPLIKIKIEPKKENLKKIFNKMFIKTPLPTTKEVNKDNINVKNNDSKAVLNDEMKKEKRPALEKESYKSENSIEEKTTIKAKMLSLFKLKPSTKKEAIPEKEAQTGSKQIGIAPKLLKKPIPTADSSPLQTKASEENSTLKSIFEKTNKSTVFIDKNKVNVKLTKKIEIKKEIKKFVPKLKNA</sequence>
<feature type="region of interest" description="Disordered" evidence="1">
    <location>
        <begin position="804"/>
        <end position="824"/>
    </location>
</feature>
<evidence type="ECO:0000313" key="4">
    <source>
        <dbReference type="Proteomes" id="UP000078597"/>
    </source>
</evidence>
<feature type="region of interest" description="Disordered" evidence="1">
    <location>
        <begin position="152"/>
        <end position="176"/>
    </location>
</feature>
<proteinExistence type="predicted"/>
<dbReference type="OMA" id="FMIDIHD"/>
<evidence type="ECO:0000313" key="5">
    <source>
        <dbReference type="Proteomes" id="UP000219813"/>
    </source>
</evidence>
<evidence type="ECO:0000313" key="2">
    <source>
        <dbReference type="EMBL" id="SBS88022.1"/>
    </source>
</evidence>
<dbReference type="KEGG" id="pmal:PMUG01_12032400"/>